<dbReference type="GO" id="GO:0005634">
    <property type="term" value="C:nucleus"/>
    <property type="evidence" value="ECO:0007669"/>
    <property type="project" value="TreeGrafter"/>
</dbReference>
<evidence type="ECO:0000259" key="1">
    <source>
        <dbReference type="Pfam" id="PF01137"/>
    </source>
</evidence>
<dbReference type="Gene3D" id="3.30.360.20">
    <property type="entry name" value="RNA 3'-terminal phosphate cyclase, insert domain"/>
    <property type="match status" value="1"/>
</dbReference>
<dbReference type="EMBL" id="CM003107">
    <property type="protein sequence ID" value="KUI73355.1"/>
    <property type="molecule type" value="Genomic_DNA"/>
</dbReference>
<evidence type="ECO:0000313" key="2">
    <source>
        <dbReference type="EMBL" id="KUI73355.1"/>
    </source>
</evidence>
<organism evidence="2 3">
    <name type="scientific">Cytospora mali</name>
    <name type="common">Apple Valsa canker fungus</name>
    <name type="synonym">Valsa mali</name>
    <dbReference type="NCBI Taxonomy" id="578113"/>
    <lineage>
        <taxon>Eukaryota</taxon>
        <taxon>Fungi</taxon>
        <taxon>Dikarya</taxon>
        <taxon>Ascomycota</taxon>
        <taxon>Pezizomycotina</taxon>
        <taxon>Sordariomycetes</taxon>
        <taxon>Sordariomycetidae</taxon>
        <taxon>Diaporthales</taxon>
        <taxon>Cytosporaceae</taxon>
        <taxon>Cytospora</taxon>
    </lineage>
</organism>
<reference evidence="2" key="1">
    <citation type="submission" date="2014-12" db="EMBL/GenBank/DDBJ databases">
        <title>Genome Sequence of Valsa Canker Pathogens Uncovers a Specific Adaption of Colonization on Woody Bark.</title>
        <authorList>
            <person name="Yin Z."/>
            <person name="Liu H."/>
            <person name="Gao X."/>
            <person name="Li Z."/>
            <person name="Song N."/>
            <person name="Ke X."/>
            <person name="Dai Q."/>
            <person name="Wu Y."/>
            <person name="Sun Y."/>
            <person name="Xu J.-R."/>
            <person name="Kang Z.K."/>
            <person name="Wang L."/>
            <person name="Huang L."/>
        </authorList>
    </citation>
    <scope>NUCLEOTIDE SEQUENCE [LARGE SCALE GENOMIC DNA]</scope>
    <source>
        <strain evidence="2">03-8</strain>
    </source>
</reference>
<dbReference type="PANTHER" id="PTHR11096">
    <property type="entry name" value="RNA 3' TERMINAL PHOSPHATE CYCLASE"/>
    <property type="match status" value="1"/>
</dbReference>
<dbReference type="Proteomes" id="UP000078559">
    <property type="component" value="Chromosome 10"/>
</dbReference>
<dbReference type="PANTHER" id="PTHR11096:SF0">
    <property type="entry name" value="RNA 3'-TERMINAL PHOSPHATE CYCLASE"/>
    <property type="match status" value="1"/>
</dbReference>
<dbReference type="InterPro" id="IPR023797">
    <property type="entry name" value="RNA3'_phos_cyclase_dom"/>
</dbReference>
<dbReference type="OrthoDB" id="25029at2759"/>
<dbReference type="GO" id="GO:0003963">
    <property type="term" value="F:RNA-3'-phosphate cyclase activity"/>
    <property type="evidence" value="ECO:0007669"/>
    <property type="project" value="TreeGrafter"/>
</dbReference>
<dbReference type="SUPFAM" id="SSF55205">
    <property type="entry name" value="EPT/RTPC-like"/>
    <property type="match status" value="1"/>
</dbReference>
<dbReference type="GO" id="GO:0006396">
    <property type="term" value="P:RNA processing"/>
    <property type="evidence" value="ECO:0007669"/>
    <property type="project" value="InterPro"/>
</dbReference>
<dbReference type="InterPro" id="IPR013792">
    <property type="entry name" value="RNA3'P_cycl/enolpyr_Trfase_a/b"/>
</dbReference>
<dbReference type="AlphaFoldDB" id="A0A194WB58"/>
<gene>
    <name evidence="2" type="ORF">VM1G_08714</name>
</gene>
<dbReference type="SMR" id="A0A194WB58"/>
<evidence type="ECO:0000313" key="3">
    <source>
        <dbReference type="Proteomes" id="UP000078559"/>
    </source>
</evidence>
<name>A0A194WB58_CYTMA</name>
<dbReference type="Gene3D" id="3.65.10.20">
    <property type="entry name" value="RNA 3'-terminal phosphate cyclase domain"/>
    <property type="match status" value="1"/>
</dbReference>
<proteinExistence type="predicted"/>
<feature type="domain" description="RNA 3'-terminal phosphate cyclase" evidence="1">
    <location>
        <begin position="20"/>
        <end position="354"/>
    </location>
</feature>
<dbReference type="InterPro" id="IPR037136">
    <property type="entry name" value="RNA3'_phos_cyclase_dom_sf"/>
</dbReference>
<sequence>MGSATGAGEDGLLVLDSLDEANGQAVRIAITLSAITLKPVRIENIRRSADQPGLTSHLVAIIKWLADQTGASVEGNALQSQILTFRPKQRPAVRKMVKKEIEIRPGSMLANSVLHFQTVLPFLLYLGCEDSGNQKPLELRLTGVTYSSDAPSFEYLDQVFLPALKKYFNVDVARKLIKRGWDKRTPDPKCIQEGTIRFKVLPLKLGTNLALNQEAKFCTDEDGTGLVDNEILSVDVTIVTPPRLHESLKENLSEDIEYRFPGAEVSFTIEDSGFLDRVYVLLVGKAEHCRWGRDYLLGKRLKDCVIPALSKEISSKVCKDLEDEVNRECPVDKYLQDQLVVYQCLAKGKTCFDSAGLKGGMASHDSLQTCNARKVATAMLPDAKYGEGNVCIGAGVVVGDA</sequence>
<dbReference type="Pfam" id="PF01137">
    <property type="entry name" value="RTC"/>
    <property type="match status" value="1"/>
</dbReference>
<dbReference type="InterPro" id="IPR000228">
    <property type="entry name" value="RNA3'_term_phos_cyc"/>
</dbReference>
<keyword evidence="3" id="KW-1185">Reference proteome</keyword>
<protein>
    <submittedName>
        <fullName evidence="2">RNA 3'-terminal phosphate cyclase</fullName>
    </submittedName>
</protein>
<dbReference type="InterPro" id="IPR036553">
    <property type="entry name" value="RPTC_insert"/>
</dbReference>
<accession>A0A194WB58</accession>